<feature type="compositionally biased region" description="Polar residues" evidence="1">
    <location>
        <begin position="287"/>
        <end position="296"/>
    </location>
</feature>
<feature type="region of interest" description="Disordered" evidence="1">
    <location>
        <begin position="279"/>
        <end position="303"/>
    </location>
</feature>
<sequence length="431" mass="46386">MRIRESKSLWLIATPGLLLHSVKSITSEPYTASFETPIIQLNETATVGYQVNLTTAESTVSGLSIVLCQTSDKKSVDATNSWQVLDLLSGFCLTTSTTPQDKCKNKPYKGRESLQFTLLKDAAFNSTAGDSLDNFFLCTSHEDTTKNTICDYSSSIFNISPATDDSKLVEQNALNLVPALLPTPTPIAVTITSTKSALLQTSTPPPTSLSTSTILSDASSTKKKKGLSTASIIGIAFGIFSIFLLIGLIGLVLLRRSSAKKRAQAAHSLAINSFTNSNLKTEKDNSESPTSQSGWGQTPREHGQCYNTELVNPSQAISIPPATVVNKGGTDNEVHLGDFRRKSGLKRNSLGSVSISPIPSLRSESMYDPYRNGEEGLNAMMMNSGIGMGSTAPFLREEGMSAEEMARLEDEERRIDAAIAAADAEKLRAKR</sequence>
<gene>
    <name evidence="4" type="ORF">EPUL_002544</name>
</gene>
<feature type="signal peptide" evidence="3">
    <location>
        <begin position="1"/>
        <end position="24"/>
    </location>
</feature>
<evidence type="ECO:0000256" key="2">
    <source>
        <dbReference type="SAM" id="Phobius"/>
    </source>
</evidence>
<reference evidence="4 5" key="1">
    <citation type="submission" date="2017-10" db="EMBL/GenBank/DDBJ databases">
        <title>Development of genomic resources for the powdery mildew, Erysiphe pulchra.</title>
        <authorList>
            <person name="Wadl P.A."/>
            <person name="Mack B.M."/>
            <person name="Moore G."/>
            <person name="Beltz S.B."/>
        </authorList>
    </citation>
    <scope>NUCLEOTIDE SEQUENCE [LARGE SCALE GENOMIC DNA]</scope>
    <source>
        <strain evidence="4">Cflorida</strain>
    </source>
</reference>
<accession>A0A2S4PZ36</accession>
<keyword evidence="5" id="KW-1185">Reference proteome</keyword>
<evidence type="ECO:0008006" key="6">
    <source>
        <dbReference type="Google" id="ProtNLM"/>
    </source>
</evidence>
<feature type="transmembrane region" description="Helical" evidence="2">
    <location>
        <begin position="232"/>
        <end position="254"/>
    </location>
</feature>
<evidence type="ECO:0000313" key="4">
    <source>
        <dbReference type="EMBL" id="POS87302.1"/>
    </source>
</evidence>
<evidence type="ECO:0000313" key="5">
    <source>
        <dbReference type="Proteomes" id="UP000237438"/>
    </source>
</evidence>
<evidence type="ECO:0000256" key="1">
    <source>
        <dbReference type="SAM" id="MobiDB-lite"/>
    </source>
</evidence>
<organism evidence="4 5">
    <name type="scientific">Erysiphe pulchra</name>
    <dbReference type="NCBI Taxonomy" id="225359"/>
    <lineage>
        <taxon>Eukaryota</taxon>
        <taxon>Fungi</taxon>
        <taxon>Dikarya</taxon>
        <taxon>Ascomycota</taxon>
        <taxon>Pezizomycotina</taxon>
        <taxon>Leotiomycetes</taxon>
        <taxon>Erysiphales</taxon>
        <taxon>Erysiphaceae</taxon>
        <taxon>Erysiphe</taxon>
    </lineage>
</organism>
<dbReference type="Proteomes" id="UP000237438">
    <property type="component" value="Unassembled WGS sequence"/>
</dbReference>
<dbReference type="OrthoDB" id="3590976at2759"/>
<evidence type="ECO:0000256" key="3">
    <source>
        <dbReference type="SAM" id="SignalP"/>
    </source>
</evidence>
<keyword evidence="3" id="KW-0732">Signal</keyword>
<name>A0A2S4PZ36_9PEZI</name>
<keyword evidence="2" id="KW-1133">Transmembrane helix</keyword>
<keyword evidence="2" id="KW-0812">Transmembrane</keyword>
<feature type="chain" id="PRO_5015392900" description="Mid2 domain-containing protein" evidence="3">
    <location>
        <begin position="25"/>
        <end position="431"/>
    </location>
</feature>
<keyword evidence="2" id="KW-0472">Membrane</keyword>
<dbReference type="AlphaFoldDB" id="A0A2S4PZ36"/>
<protein>
    <recommendedName>
        <fullName evidence="6">Mid2 domain-containing protein</fullName>
    </recommendedName>
</protein>
<dbReference type="EMBL" id="PEDP01000153">
    <property type="protein sequence ID" value="POS87302.1"/>
    <property type="molecule type" value="Genomic_DNA"/>
</dbReference>
<comment type="caution">
    <text evidence="4">The sequence shown here is derived from an EMBL/GenBank/DDBJ whole genome shotgun (WGS) entry which is preliminary data.</text>
</comment>
<proteinExistence type="predicted"/>